<evidence type="ECO:0000256" key="4">
    <source>
        <dbReference type="ARBA" id="ARBA00022989"/>
    </source>
</evidence>
<evidence type="ECO:0000256" key="5">
    <source>
        <dbReference type="ARBA" id="ARBA00023002"/>
    </source>
</evidence>
<evidence type="ECO:0000256" key="6">
    <source>
        <dbReference type="ARBA" id="ARBA00023026"/>
    </source>
</evidence>
<evidence type="ECO:0000313" key="12">
    <source>
        <dbReference type="EMBL" id="KAK4041919.1"/>
    </source>
</evidence>
<feature type="transmembrane region" description="Helical" evidence="11">
    <location>
        <begin position="51"/>
        <end position="76"/>
    </location>
</feature>
<protein>
    <recommendedName>
        <fullName evidence="14">Oxidase ustYa</fullName>
    </recommendedName>
</protein>
<keyword evidence="8" id="KW-0325">Glycoprotein</keyword>
<gene>
    <name evidence="12" type="ORF">C8A01DRAFT_14382</name>
</gene>
<evidence type="ECO:0000256" key="8">
    <source>
        <dbReference type="ARBA" id="ARBA00023180"/>
    </source>
</evidence>
<evidence type="ECO:0000256" key="1">
    <source>
        <dbReference type="ARBA" id="ARBA00004167"/>
    </source>
</evidence>
<comment type="similarity">
    <text evidence="9">Belongs to the ustYa family.</text>
</comment>
<dbReference type="GO" id="GO:0016020">
    <property type="term" value="C:membrane"/>
    <property type="evidence" value="ECO:0007669"/>
    <property type="project" value="UniProtKB-SubCell"/>
</dbReference>
<sequence>MSSSKITYERVHAQDVSDEDEHATSEHDDLPLLVVSGREQRGPRNRRRSTACWLITLVLVAAAAALVSGTACFVWGQRVERDRAESDWFSPPGRIDHVFKYRRQFSERPSNNESQIWWNKVFPRGRGFIQHPEISPVPHGLAVFHQLHCLVRQYIKADAIRHGYWAAVDGIEPAHHAKPGHVRHCIDYLRQSIMCNADTNLEPIDPNLGGVTGWGFSRKCRDIVRLIGWADKWRTHNQTGHQ</sequence>
<organism evidence="12 13">
    <name type="scientific">Parachaetomium inaequale</name>
    <dbReference type="NCBI Taxonomy" id="2588326"/>
    <lineage>
        <taxon>Eukaryota</taxon>
        <taxon>Fungi</taxon>
        <taxon>Dikarya</taxon>
        <taxon>Ascomycota</taxon>
        <taxon>Pezizomycotina</taxon>
        <taxon>Sordariomycetes</taxon>
        <taxon>Sordariomycetidae</taxon>
        <taxon>Sordariales</taxon>
        <taxon>Chaetomiaceae</taxon>
        <taxon>Parachaetomium</taxon>
    </lineage>
</organism>
<comment type="subcellular location">
    <subcellularLocation>
        <location evidence="1">Membrane</location>
        <topology evidence="1">Single-pass membrane protein</topology>
    </subcellularLocation>
</comment>
<evidence type="ECO:0000256" key="3">
    <source>
        <dbReference type="ARBA" id="ARBA00022692"/>
    </source>
</evidence>
<dbReference type="Pfam" id="PF11807">
    <property type="entry name" value="UstYa"/>
    <property type="match status" value="1"/>
</dbReference>
<keyword evidence="7 11" id="KW-0472">Membrane</keyword>
<evidence type="ECO:0000256" key="7">
    <source>
        <dbReference type="ARBA" id="ARBA00023136"/>
    </source>
</evidence>
<evidence type="ECO:0000256" key="11">
    <source>
        <dbReference type="SAM" id="Phobius"/>
    </source>
</evidence>
<dbReference type="EMBL" id="MU854349">
    <property type="protein sequence ID" value="KAK4041919.1"/>
    <property type="molecule type" value="Genomic_DNA"/>
</dbReference>
<keyword evidence="6" id="KW-0843">Virulence</keyword>
<evidence type="ECO:0000313" key="13">
    <source>
        <dbReference type="Proteomes" id="UP001303115"/>
    </source>
</evidence>
<accession>A0AAN6PJ29</accession>
<reference evidence="13" key="1">
    <citation type="journal article" date="2023" name="Mol. Phylogenet. Evol.">
        <title>Genome-scale phylogeny and comparative genomics of the fungal order Sordariales.</title>
        <authorList>
            <person name="Hensen N."/>
            <person name="Bonometti L."/>
            <person name="Westerberg I."/>
            <person name="Brannstrom I.O."/>
            <person name="Guillou S."/>
            <person name="Cros-Aarteil S."/>
            <person name="Calhoun S."/>
            <person name="Haridas S."/>
            <person name="Kuo A."/>
            <person name="Mondo S."/>
            <person name="Pangilinan J."/>
            <person name="Riley R."/>
            <person name="LaButti K."/>
            <person name="Andreopoulos B."/>
            <person name="Lipzen A."/>
            <person name="Chen C."/>
            <person name="Yan M."/>
            <person name="Daum C."/>
            <person name="Ng V."/>
            <person name="Clum A."/>
            <person name="Steindorff A."/>
            <person name="Ohm R.A."/>
            <person name="Martin F."/>
            <person name="Silar P."/>
            <person name="Natvig D.O."/>
            <person name="Lalanne C."/>
            <person name="Gautier V."/>
            <person name="Ament-Velasquez S.L."/>
            <person name="Kruys A."/>
            <person name="Hutchinson M.I."/>
            <person name="Powell A.J."/>
            <person name="Barry K."/>
            <person name="Miller A.N."/>
            <person name="Grigoriev I.V."/>
            <person name="Debuchy R."/>
            <person name="Gladieux P."/>
            <person name="Hiltunen Thoren M."/>
            <person name="Johannesson H."/>
        </authorList>
    </citation>
    <scope>NUCLEOTIDE SEQUENCE [LARGE SCALE GENOMIC DNA]</scope>
    <source>
        <strain evidence="13">CBS 284.82</strain>
    </source>
</reference>
<dbReference type="InterPro" id="IPR021765">
    <property type="entry name" value="UstYa-like"/>
</dbReference>
<keyword evidence="4 11" id="KW-1133">Transmembrane helix</keyword>
<proteinExistence type="inferred from homology"/>
<keyword evidence="13" id="KW-1185">Reference proteome</keyword>
<dbReference type="PANTHER" id="PTHR33365:SF11">
    <property type="entry name" value="TAT PATHWAY SIGNAL SEQUENCE"/>
    <property type="match status" value="1"/>
</dbReference>
<evidence type="ECO:0000256" key="2">
    <source>
        <dbReference type="ARBA" id="ARBA00004685"/>
    </source>
</evidence>
<dbReference type="GO" id="GO:0016491">
    <property type="term" value="F:oxidoreductase activity"/>
    <property type="evidence" value="ECO:0007669"/>
    <property type="project" value="UniProtKB-KW"/>
</dbReference>
<comment type="pathway">
    <text evidence="2">Mycotoxin biosynthesis.</text>
</comment>
<evidence type="ECO:0000256" key="9">
    <source>
        <dbReference type="ARBA" id="ARBA00035112"/>
    </source>
</evidence>
<comment type="caution">
    <text evidence="12">The sequence shown here is derived from an EMBL/GenBank/DDBJ whole genome shotgun (WGS) entry which is preliminary data.</text>
</comment>
<dbReference type="Proteomes" id="UP001303115">
    <property type="component" value="Unassembled WGS sequence"/>
</dbReference>
<feature type="region of interest" description="Disordered" evidence="10">
    <location>
        <begin position="1"/>
        <end position="31"/>
    </location>
</feature>
<keyword evidence="5" id="KW-0560">Oxidoreductase</keyword>
<evidence type="ECO:0000256" key="10">
    <source>
        <dbReference type="SAM" id="MobiDB-lite"/>
    </source>
</evidence>
<keyword evidence="3 11" id="KW-0812">Transmembrane</keyword>
<dbReference type="AlphaFoldDB" id="A0AAN6PJ29"/>
<evidence type="ECO:0008006" key="14">
    <source>
        <dbReference type="Google" id="ProtNLM"/>
    </source>
</evidence>
<dbReference type="PANTHER" id="PTHR33365">
    <property type="entry name" value="YALI0B05434P"/>
    <property type="match status" value="1"/>
</dbReference>
<name>A0AAN6PJ29_9PEZI</name>
<dbReference type="GO" id="GO:0043386">
    <property type="term" value="P:mycotoxin biosynthetic process"/>
    <property type="evidence" value="ECO:0007669"/>
    <property type="project" value="InterPro"/>
</dbReference>